<keyword evidence="1" id="KW-0812">Transmembrane</keyword>
<gene>
    <name evidence="2" type="ORF">N7532_002602</name>
</gene>
<dbReference type="GeneID" id="81354075"/>
<dbReference type="Proteomes" id="UP001149074">
    <property type="component" value="Unassembled WGS sequence"/>
</dbReference>
<sequence length="143" mass="15632">MGADQQVPDIPHAGVVIISYLLGTYLVRMLRPSLYSTWTTRWTNQLDTFAVMRIGAAVPSRFPLWLAHSPDDVEGLDKLPGWIGGVTGVEGSGVDGVGELGLGGEMPLRGKKRYRCYAADGIENPAGSERRRFESSRAPTERE</sequence>
<feature type="transmembrane region" description="Helical" evidence="1">
    <location>
        <begin position="12"/>
        <end position="30"/>
    </location>
</feature>
<dbReference type="EMBL" id="JAPQKI010000003">
    <property type="protein sequence ID" value="KAJ5109957.1"/>
    <property type="molecule type" value="Genomic_DNA"/>
</dbReference>
<dbReference type="RefSeq" id="XP_056478068.1">
    <property type="nucleotide sequence ID" value="XM_056615096.1"/>
</dbReference>
<reference evidence="2" key="2">
    <citation type="journal article" date="2023" name="IMA Fungus">
        <title>Comparative genomic study of the Penicillium genus elucidates a diverse pangenome and 15 lateral gene transfer events.</title>
        <authorList>
            <person name="Petersen C."/>
            <person name="Sorensen T."/>
            <person name="Nielsen M.R."/>
            <person name="Sondergaard T.E."/>
            <person name="Sorensen J.L."/>
            <person name="Fitzpatrick D.A."/>
            <person name="Frisvad J.C."/>
            <person name="Nielsen K.L."/>
        </authorList>
    </citation>
    <scope>NUCLEOTIDE SEQUENCE</scope>
    <source>
        <strain evidence="2">IBT 30761</strain>
    </source>
</reference>
<protein>
    <submittedName>
        <fullName evidence="2">Uncharacterized protein</fullName>
    </submittedName>
</protein>
<dbReference type="OrthoDB" id="5381672at2759"/>
<comment type="caution">
    <text evidence="2">The sequence shown here is derived from an EMBL/GenBank/DDBJ whole genome shotgun (WGS) entry which is preliminary data.</text>
</comment>
<evidence type="ECO:0000256" key="1">
    <source>
        <dbReference type="SAM" id="Phobius"/>
    </source>
</evidence>
<evidence type="ECO:0000313" key="2">
    <source>
        <dbReference type="EMBL" id="KAJ5109957.1"/>
    </source>
</evidence>
<evidence type="ECO:0000313" key="3">
    <source>
        <dbReference type="Proteomes" id="UP001149074"/>
    </source>
</evidence>
<keyword evidence="1" id="KW-0472">Membrane</keyword>
<keyword evidence="1" id="KW-1133">Transmembrane helix</keyword>
<reference evidence="2" key="1">
    <citation type="submission" date="2022-11" db="EMBL/GenBank/DDBJ databases">
        <authorList>
            <person name="Petersen C."/>
        </authorList>
    </citation>
    <scope>NUCLEOTIDE SEQUENCE</scope>
    <source>
        <strain evidence="2">IBT 30761</strain>
    </source>
</reference>
<organism evidence="2 3">
    <name type="scientific">Penicillium argentinense</name>
    <dbReference type="NCBI Taxonomy" id="1131581"/>
    <lineage>
        <taxon>Eukaryota</taxon>
        <taxon>Fungi</taxon>
        <taxon>Dikarya</taxon>
        <taxon>Ascomycota</taxon>
        <taxon>Pezizomycotina</taxon>
        <taxon>Eurotiomycetes</taxon>
        <taxon>Eurotiomycetidae</taxon>
        <taxon>Eurotiales</taxon>
        <taxon>Aspergillaceae</taxon>
        <taxon>Penicillium</taxon>
    </lineage>
</organism>
<accession>A0A9W9G2A1</accession>
<proteinExistence type="predicted"/>
<keyword evidence="3" id="KW-1185">Reference proteome</keyword>
<name>A0A9W9G2A1_9EURO</name>
<dbReference type="AlphaFoldDB" id="A0A9W9G2A1"/>